<feature type="chain" id="PRO_5046976866" evidence="1">
    <location>
        <begin position="26"/>
        <end position="217"/>
    </location>
</feature>
<dbReference type="RefSeq" id="WP_215194243.1">
    <property type="nucleotide sequence ID" value="NZ_JAHHDY010000022.1"/>
</dbReference>
<name>A0ABS5WWB1_9RHOB</name>
<proteinExistence type="predicted"/>
<organism evidence="2 3">
    <name type="scientific">Falsiruegeria litorea</name>
    <dbReference type="NCBI Taxonomy" id="1280831"/>
    <lineage>
        <taxon>Bacteria</taxon>
        <taxon>Pseudomonadati</taxon>
        <taxon>Pseudomonadota</taxon>
        <taxon>Alphaproteobacteria</taxon>
        <taxon>Rhodobacterales</taxon>
        <taxon>Roseobacteraceae</taxon>
        <taxon>Falsiruegeria</taxon>
    </lineage>
</organism>
<dbReference type="EMBL" id="JAHHDY010000022">
    <property type="protein sequence ID" value="MBT3143340.1"/>
    <property type="molecule type" value="Genomic_DNA"/>
</dbReference>
<feature type="signal peptide" evidence="1">
    <location>
        <begin position="1"/>
        <end position="25"/>
    </location>
</feature>
<sequence length="217" mass="23721">MNMQPKVLLAVASVVFTSISQPALADDCTARIAAMFTGGPLDAYQRPPHRHEKQVADAAGTVSTTFQSIVETPLRTISGIKDGAMTLAIDDDTWTGPGPDGPWTPSENNMPKNRKPWHQAMQAQQAKNLTATECVDGVSLDGNTWNMVRYSSKTDPNPDMNNAFFGSTDTVYIDPETLQVMLLEQTGFFSSWLPEPGTDTHTTRFTYDPAIRVIAPD</sequence>
<keyword evidence="1" id="KW-0732">Signal</keyword>
<comment type="caution">
    <text evidence="2">The sequence shown here is derived from an EMBL/GenBank/DDBJ whole genome shotgun (WGS) entry which is preliminary data.</text>
</comment>
<dbReference type="Proteomes" id="UP000763802">
    <property type="component" value="Unassembled WGS sequence"/>
</dbReference>
<accession>A0ABS5WWB1</accession>
<keyword evidence="3" id="KW-1185">Reference proteome</keyword>
<evidence type="ECO:0000313" key="2">
    <source>
        <dbReference type="EMBL" id="MBT3143340.1"/>
    </source>
</evidence>
<evidence type="ECO:0000256" key="1">
    <source>
        <dbReference type="SAM" id="SignalP"/>
    </source>
</evidence>
<protein>
    <submittedName>
        <fullName evidence="2">Uncharacterized protein</fullName>
    </submittedName>
</protein>
<gene>
    <name evidence="2" type="ORF">KL867_19960</name>
</gene>
<evidence type="ECO:0000313" key="3">
    <source>
        <dbReference type="Proteomes" id="UP000763802"/>
    </source>
</evidence>
<reference evidence="2 3" key="1">
    <citation type="submission" date="2021-05" db="EMBL/GenBank/DDBJ databases">
        <title>Draft genomes of marine bacteria isolated from model chitin particles.</title>
        <authorList>
            <person name="Datta M.S."/>
            <person name="Schwartzman J.A."/>
            <person name="Cordero O."/>
        </authorList>
    </citation>
    <scope>NUCLEOTIDE SEQUENCE [LARGE SCALE GENOMIC DNA]</scope>
    <source>
        <strain evidence="2 3">4E07</strain>
    </source>
</reference>